<proteinExistence type="inferred from homology"/>
<comment type="similarity">
    <text evidence="3">Belongs to the iron/ascorbate-dependent oxidoreductase family.</text>
</comment>
<evidence type="ECO:0000259" key="4">
    <source>
        <dbReference type="PROSITE" id="PS51471"/>
    </source>
</evidence>
<accession>A0A6N4WI12</accession>
<dbReference type="AlphaFoldDB" id="A0A6N4WI12"/>
<dbReference type="PRINTS" id="PR00682">
    <property type="entry name" value="IPNSYNTHASE"/>
</dbReference>
<dbReference type="Gene3D" id="2.60.120.330">
    <property type="entry name" value="B-lactam Antibiotic, Isopenicillin N Synthase, Chain"/>
    <property type="match status" value="1"/>
</dbReference>
<dbReference type="KEGG" id="many:MANY_50210"/>
<dbReference type="GO" id="GO:0046872">
    <property type="term" value="F:metal ion binding"/>
    <property type="evidence" value="ECO:0007669"/>
    <property type="project" value="UniProtKB-KW"/>
</dbReference>
<keyword evidence="3" id="KW-0408">Iron</keyword>
<dbReference type="Proteomes" id="UP000467249">
    <property type="component" value="Chromosome"/>
</dbReference>
<dbReference type="InterPro" id="IPR050231">
    <property type="entry name" value="Iron_ascorbate_oxido_reductase"/>
</dbReference>
<evidence type="ECO:0000256" key="3">
    <source>
        <dbReference type="RuleBase" id="RU003682"/>
    </source>
</evidence>
<dbReference type="InterPro" id="IPR027443">
    <property type="entry name" value="IPNS-like_sf"/>
</dbReference>
<dbReference type="InterPro" id="IPR026992">
    <property type="entry name" value="DIOX_N"/>
</dbReference>
<sequence>MIPLIDIRPCRTGSDTGITTTARAVDDALRTSGFMMLTGHPVSANLAADIRAAARRFFALPAETKTRYAAPVYGRGWVGQGRETNSFYGESTDNTPADLKESFTLGRPLRTGNKTVDREWFAENVWPAEVPELQPLCERYAADMHALYLDLLRICAAALGLPTDWFVTRSLNSPHTFNINRYPPLTATGVPAPGQYRIAPHTDWGMLTLLDRQPGYGGLEVQLPDDTWEPAPYLDGALTINIGDLLARWTGDRWRSTRHRVLPPSDTAPDEDLVSLIMFCETDVDTIVEPIPGIGHADYPPVRSGDYLLERGAAATVA</sequence>
<dbReference type="PANTHER" id="PTHR47990">
    <property type="entry name" value="2-OXOGLUTARATE (2OG) AND FE(II)-DEPENDENT OXYGENASE SUPERFAMILY PROTEIN-RELATED"/>
    <property type="match status" value="1"/>
</dbReference>
<dbReference type="InterPro" id="IPR005123">
    <property type="entry name" value="Oxoglu/Fe-dep_dioxygenase_dom"/>
</dbReference>
<evidence type="ECO:0000313" key="5">
    <source>
        <dbReference type="EMBL" id="BBZ79684.1"/>
    </source>
</evidence>
<feature type="domain" description="Fe2OG dioxygenase" evidence="4">
    <location>
        <begin position="170"/>
        <end position="282"/>
    </location>
</feature>
<dbReference type="InterPro" id="IPR044861">
    <property type="entry name" value="IPNS-like_FE2OG_OXY"/>
</dbReference>
<comment type="pathway">
    <text evidence="1">Antibiotic biosynthesis.</text>
</comment>
<dbReference type="EMBL" id="AP022620">
    <property type="protein sequence ID" value="BBZ79684.1"/>
    <property type="molecule type" value="Genomic_DNA"/>
</dbReference>
<gene>
    <name evidence="5" type="ORF">MANY_50210</name>
</gene>
<protein>
    <submittedName>
        <fullName evidence="5">Oxidoreductase</fullName>
    </submittedName>
</protein>
<keyword evidence="3" id="KW-0479">Metal-binding</keyword>
<evidence type="ECO:0000256" key="2">
    <source>
        <dbReference type="ARBA" id="ARBA00023194"/>
    </source>
</evidence>
<keyword evidence="3" id="KW-0560">Oxidoreductase</keyword>
<evidence type="ECO:0000256" key="1">
    <source>
        <dbReference type="ARBA" id="ARBA00004792"/>
    </source>
</evidence>
<dbReference type="RefSeq" id="WP_163807041.1">
    <property type="nucleotide sequence ID" value="NZ_AP022620.1"/>
</dbReference>
<keyword evidence="2" id="KW-0045">Antibiotic biosynthesis</keyword>
<keyword evidence="6" id="KW-1185">Reference proteome</keyword>
<dbReference type="GO" id="GO:0016491">
    <property type="term" value="F:oxidoreductase activity"/>
    <property type="evidence" value="ECO:0007669"/>
    <property type="project" value="UniProtKB-KW"/>
</dbReference>
<dbReference type="SUPFAM" id="SSF51197">
    <property type="entry name" value="Clavaminate synthase-like"/>
    <property type="match status" value="1"/>
</dbReference>
<dbReference type="GO" id="GO:0017000">
    <property type="term" value="P:antibiotic biosynthetic process"/>
    <property type="evidence" value="ECO:0007669"/>
    <property type="project" value="UniProtKB-KW"/>
</dbReference>
<reference evidence="5 6" key="1">
    <citation type="journal article" date="2019" name="Emerg. Microbes Infect.">
        <title>Comprehensive subspecies identification of 175 nontuberculous mycobacteria species based on 7547 genomic profiles.</title>
        <authorList>
            <person name="Matsumoto Y."/>
            <person name="Kinjo T."/>
            <person name="Motooka D."/>
            <person name="Nabeya D."/>
            <person name="Jung N."/>
            <person name="Uechi K."/>
            <person name="Horii T."/>
            <person name="Iida T."/>
            <person name="Fujita J."/>
            <person name="Nakamura S."/>
        </authorList>
    </citation>
    <scope>NUCLEOTIDE SEQUENCE [LARGE SCALE GENOMIC DNA]</scope>
    <source>
        <strain evidence="5 6">JCM 30275</strain>
    </source>
</reference>
<dbReference type="Pfam" id="PF03171">
    <property type="entry name" value="2OG-FeII_Oxy"/>
    <property type="match status" value="1"/>
</dbReference>
<dbReference type="PROSITE" id="PS51471">
    <property type="entry name" value="FE2OG_OXY"/>
    <property type="match status" value="1"/>
</dbReference>
<name>A0A6N4WI12_9MYCO</name>
<dbReference type="Pfam" id="PF14226">
    <property type="entry name" value="DIOX_N"/>
    <property type="match status" value="1"/>
</dbReference>
<evidence type="ECO:0000313" key="6">
    <source>
        <dbReference type="Proteomes" id="UP000467249"/>
    </source>
</evidence>
<organism evidence="5 6">
    <name type="scientific">Mycolicibacterium anyangense</name>
    <dbReference type="NCBI Taxonomy" id="1431246"/>
    <lineage>
        <taxon>Bacteria</taxon>
        <taxon>Bacillati</taxon>
        <taxon>Actinomycetota</taxon>
        <taxon>Actinomycetes</taxon>
        <taxon>Mycobacteriales</taxon>
        <taxon>Mycobacteriaceae</taxon>
        <taxon>Mycolicibacterium</taxon>
    </lineage>
</organism>